<evidence type="ECO:0000313" key="3">
    <source>
        <dbReference type="EMBL" id="GCB64241.1"/>
    </source>
</evidence>
<feature type="region of interest" description="Disordered" evidence="2">
    <location>
        <begin position="1"/>
        <end position="33"/>
    </location>
</feature>
<evidence type="ECO:0000313" key="4">
    <source>
        <dbReference type="Proteomes" id="UP000288216"/>
    </source>
</evidence>
<feature type="coiled-coil region" evidence="1">
    <location>
        <begin position="380"/>
        <end position="454"/>
    </location>
</feature>
<accession>A0A401NTM8</accession>
<gene>
    <name evidence="3" type="ORF">scyTo_0004570</name>
</gene>
<evidence type="ECO:0008006" key="5">
    <source>
        <dbReference type="Google" id="ProtNLM"/>
    </source>
</evidence>
<protein>
    <recommendedName>
        <fullName evidence="5">Coiled-coil domain-containing protein 15</fullName>
    </recommendedName>
</protein>
<reference evidence="3 4" key="1">
    <citation type="journal article" date="2018" name="Nat. Ecol. Evol.">
        <title>Shark genomes provide insights into elasmobranch evolution and the origin of vertebrates.</title>
        <authorList>
            <person name="Hara Y"/>
            <person name="Yamaguchi K"/>
            <person name="Onimaru K"/>
            <person name="Kadota M"/>
            <person name="Koyanagi M"/>
            <person name="Keeley SD"/>
            <person name="Tatsumi K"/>
            <person name="Tanaka K"/>
            <person name="Motone F"/>
            <person name="Kageyama Y"/>
            <person name="Nozu R"/>
            <person name="Adachi N"/>
            <person name="Nishimura O"/>
            <person name="Nakagawa R"/>
            <person name="Tanegashima C"/>
            <person name="Kiyatake I"/>
            <person name="Matsumoto R"/>
            <person name="Murakumo K"/>
            <person name="Nishida K"/>
            <person name="Terakita A"/>
            <person name="Kuratani S"/>
            <person name="Sato K"/>
            <person name="Hyodo S Kuraku.S."/>
        </authorList>
    </citation>
    <scope>NUCLEOTIDE SEQUENCE [LARGE SCALE GENOMIC DNA]</scope>
</reference>
<keyword evidence="4" id="KW-1185">Reference proteome</keyword>
<dbReference type="CDD" id="cd22249">
    <property type="entry name" value="UDM1_RNF168_RNF169-like"/>
    <property type="match status" value="1"/>
</dbReference>
<comment type="caution">
    <text evidence="3">The sequence shown here is derived from an EMBL/GenBank/DDBJ whole genome shotgun (WGS) entry which is preliminary data.</text>
</comment>
<evidence type="ECO:0000256" key="1">
    <source>
        <dbReference type="SAM" id="Coils"/>
    </source>
</evidence>
<dbReference type="AlphaFoldDB" id="A0A401NTM8"/>
<dbReference type="EMBL" id="BFAA01001357">
    <property type="protein sequence ID" value="GCB64241.1"/>
    <property type="molecule type" value="Genomic_DNA"/>
</dbReference>
<organism evidence="3 4">
    <name type="scientific">Scyliorhinus torazame</name>
    <name type="common">Cloudy catshark</name>
    <name type="synonym">Catulus torazame</name>
    <dbReference type="NCBI Taxonomy" id="75743"/>
    <lineage>
        <taxon>Eukaryota</taxon>
        <taxon>Metazoa</taxon>
        <taxon>Chordata</taxon>
        <taxon>Craniata</taxon>
        <taxon>Vertebrata</taxon>
        <taxon>Chondrichthyes</taxon>
        <taxon>Elasmobranchii</taxon>
        <taxon>Galeomorphii</taxon>
        <taxon>Galeoidea</taxon>
        <taxon>Carcharhiniformes</taxon>
        <taxon>Scyliorhinidae</taxon>
        <taxon>Scyliorhinus</taxon>
    </lineage>
</organism>
<dbReference type="Proteomes" id="UP000288216">
    <property type="component" value="Unassembled WGS sequence"/>
</dbReference>
<sequence length="546" mass="62834">EAGGARAGAVVPSRPMTFRAERSRPGRAPGPDYSRWRAARVLAERNQAVVPVGAWVECAREWPGEPSPAFISAVEVDEQLKEIHKAKQENLKRFQDEVKHRVSKYAQIRKQQQQQRSYEAVERDDRVIKQSSASAEHLTPNKNTCIFRGSNAEFAIFSPSSRWVHAQGLGSDKEEEEDIFSDQARKLSKVTKQARHRLASCQTVPEVDLCSVLPGGIWKVSPTRDNPVSRREPQQNVTEDIMHLEGQHDLSEELQEQPLNGGKYVSFQPELQHGKNLVSQREEQLNIIQDFTCLEGQHDLPAELQEQLQKLMGGKSVALQPEFQHERPCGRLYREPYPTGPCVGFSTDYKAALILRPGVDQEESKKQRGNQYLMYRRLFMDIEREQVKEHQRQREHEKRIAKIKEEKEKLREAEEKRMLKLTHQRELVAESGRIAQLKEEEKQKRAENVKAQRNRESTRYVEALRAQMMEKIKLQNTDLPPLCCCGTDFWDSHPDKCANNCVFYKNSKVYVKALQSVLSSCDAWDGHCRNTSMKKIASVHLYSAWK</sequence>
<dbReference type="OMA" id="RCRRLFM"/>
<keyword evidence="1" id="KW-0175">Coiled coil</keyword>
<dbReference type="GO" id="GO:0005813">
    <property type="term" value="C:centrosome"/>
    <property type="evidence" value="ECO:0007669"/>
    <property type="project" value="TreeGrafter"/>
</dbReference>
<dbReference type="PANTHER" id="PTHR14817">
    <property type="entry name" value="COILED-COIL DOMAIN-CONTAINING PROTEIN 15"/>
    <property type="match status" value="1"/>
</dbReference>
<feature type="non-terminal residue" evidence="3">
    <location>
        <position position="1"/>
    </location>
</feature>
<proteinExistence type="predicted"/>
<evidence type="ECO:0000256" key="2">
    <source>
        <dbReference type="SAM" id="MobiDB-lite"/>
    </source>
</evidence>
<dbReference type="OrthoDB" id="10007210at2759"/>
<name>A0A401NTM8_SCYTO</name>
<dbReference type="InterPro" id="IPR037693">
    <property type="entry name" value="CCDC15"/>
</dbReference>
<dbReference type="PANTHER" id="PTHR14817:SF2">
    <property type="entry name" value="COILED-COIL DOMAIN-CONTAINING PROTEIN 15"/>
    <property type="match status" value="1"/>
</dbReference>